<accession>A0A174GX70</accession>
<organism evidence="2 3">
    <name type="scientific">Clostridium disporicum</name>
    <dbReference type="NCBI Taxonomy" id="84024"/>
    <lineage>
        <taxon>Bacteria</taxon>
        <taxon>Bacillati</taxon>
        <taxon>Bacillota</taxon>
        <taxon>Clostridia</taxon>
        <taxon>Eubacteriales</taxon>
        <taxon>Clostridiaceae</taxon>
        <taxon>Clostridium</taxon>
    </lineage>
</organism>
<dbReference type="Pfam" id="PF03796">
    <property type="entry name" value="DnaB_C"/>
    <property type="match status" value="1"/>
</dbReference>
<proteinExistence type="predicted"/>
<keyword evidence="2" id="KW-0378">Hydrolase</keyword>
<name>A0A174GX70_9CLOT</name>
<dbReference type="GO" id="GO:0003678">
    <property type="term" value="F:DNA helicase activity"/>
    <property type="evidence" value="ECO:0007669"/>
    <property type="project" value="UniProtKB-EC"/>
</dbReference>
<protein>
    <submittedName>
        <fullName evidence="2">Primary replicative DNA helicase</fullName>
        <ecNumber evidence="2">3.6.1.-</ecNumber>
        <ecNumber evidence="2">3.6.4.12</ecNumber>
    </submittedName>
</protein>
<dbReference type="GO" id="GO:0016787">
    <property type="term" value="F:hydrolase activity"/>
    <property type="evidence" value="ECO:0007669"/>
    <property type="project" value="UniProtKB-KW"/>
</dbReference>
<keyword evidence="2" id="KW-0067">ATP-binding</keyword>
<dbReference type="PROSITE" id="PS51199">
    <property type="entry name" value="SF4_HELICASE"/>
    <property type="match status" value="1"/>
</dbReference>
<dbReference type="InterPro" id="IPR027417">
    <property type="entry name" value="P-loop_NTPase"/>
</dbReference>
<dbReference type="PANTHER" id="PTHR30153">
    <property type="entry name" value="REPLICATIVE DNA HELICASE DNAB"/>
    <property type="match status" value="1"/>
</dbReference>
<dbReference type="SUPFAM" id="SSF52540">
    <property type="entry name" value="P-loop containing nucleoside triphosphate hydrolases"/>
    <property type="match status" value="1"/>
</dbReference>
<dbReference type="AlphaFoldDB" id="A0A174GX70"/>
<dbReference type="InterPro" id="IPR007694">
    <property type="entry name" value="DNA_helicase_DnaB-like_C"/>
</dbReference>
<gene>
    <name evidence="2" type="primary">dnaC_3</name>
    <name evidence="2" type="ORF">ERS852471_01977</name>
</gene>
<evidence type="ECO:0000259" key="1">
    <source>
        <dbReference type="PROSITE" id="PS51199"/>
    </source>
</evidence>
<dbReference type="GO" id="GO:0005829">
    <property type="term" value="C:cytosol"/>
    <property type="evidence" value="ECO:0007669"/>
    <property type="project" value="TreeGrafter"/>
</dbReference>
<dbReference type="EC" id="3.6.4.12" evidence="2"/>
<dbReference type="EMBL" id="CYZX01000012">
    <property type="protein sequence ID" value="CUO65379.1"/>
    <property type="molecule type" value="Genomic_DNA"/>
</dbReference>
<dbReference type="GO" id="GO:0005524">
    <property type="term" value="F:ATP binding"/>
    <property type="evidence" value="ECO:0007669"/>
    <property type="project" value="InterPro"/>
</dbReference>
<reference evidence="2 3" key="1">
    <citation type="submission" date="2015-09" db="EMBL/GenBank/DDBJ databases">
        <authorList>
            <consortium name="Pathogen Informatics"/>
        </authorList>
    </citation>
    <scope>NUCLEOTIDE SEQUENCE [LARGE SCALE GENOMIC DNA]</scope>
    <source>
        <strain evidence="2 3">2789STDY5834856</strain>
    </source>
</reference>
<keyword evidence="2" id="KW-0347">Helicase</keyword>
<evidence type="ECO:0000313" key="2">
    <source>
        <dbReference type="EMBL" id="CUO65379.1"/>
    </source>
</evidence>
<feature type="domain" description="SF4 helicase" evidence="1">
    <location>
        <begin position="1"/>
        <end position="130"/>
    </location>
</feature>
<dbReference type="EC" id="3.6.1.-" evidence="2"/>
<keyword evidence="2" id="KW-0547">Nucleotide-binding</keyword>
<evidence type="ECO:0000313" key="3">
    <source>
        <dbReference type="Proteomes" id="UP000095594"/>
    </source>
</evidence>
<dbReference type="Gene3D" id="3.40.50.300">
    <property type="entry name" value="P-loop containing nucleotide triphosphate hydrolases"/>
    <property type="match status" value="1"/>
</dbReference>
<sequence length="130" mass="14722">MTNRIGRITGKFKDLALEEDICVVLVAQANRGVDKKSGEILLDRLSTSDIQDSVRIEQDSDQVIGLYRDLKLDDKAYRDFMLKKGKIDYYSMDADKNPNCINAIIMKNRHGEIGTSALKWEGKCSMVSNF</sequence>
<dbReference type="GO" id="GO:0006260">
    <property type="term" value="P:DNA replication"/>
    <property type="evidence" value="ECO:0007669"/>
    <property type="project" value="InterPro"/>
</dbReference>
<dbReference type="PANTHER" id="PTHR30153:SF2">
    <property type="entry name" value="REPLICATIVE DNA HELICASE"/>
    <property type="match status" value="1"/>
</dbReference>
<dbReference type="Proteomes" id="UP000095594">
    <property type="component" value="Unassembled WGS sequence"/>
</dbReference>